<dbReference type="EMBL" id="BTGU01000683">
    <property type="protein sequence ID" value="GMN68742.1"/>
    <property type="molecule type" value="Genomic_DNA"/>
</dbReference>
<sequence length="73" mass="8162">MGTQGQPRHWPRLLHALAFCLVATGVVADYKPYTYASPSPPEYVTYPPYYYKSSPPPRLCLQISSTTSSQVLL</sequence>
<evidence type="ECO:0000313" key="6">
    <source>
        <dbReference type="Proteomes" id="UP001187192"/>
    </source>
</evidence>
<dbReference type="EMBL" id="BTGU01000677">
    <property type="protein sequence ID" value="GMN68705.1"/>
    <property type="molecule type" value="Genomic_DNA"/>
</dbReference>
<name>A0AA88E6W4_FICCA</name>
<reference evidence="5" key="1">
    <citation type="submission" date="2023-07" db="EMBL/GenBank/DDBJ databases">
        <title>draft genome sequence of fig (Ficus carica).</title>
        <authorList>
            <person name="Takahashi T."/>
            <person name="Nishimura K."/>
        </authorList>
    </citation>
    <scope>NUCLEOTIDE SEQUENCE</scope>
</reference>
<evidence type="ECO:0000313" key="3">
    <source>
        <dbReference type="EMBL" id="GMN68708.1"/>
    </source>
</evidence>
<dbReference type="AlphaFoldDB" id="A0AA88E6W4"/>
<evidence type="ECO:0000313" key="2">
    <source>
        <dbReference type="EMBL" id="GMN68705.1"/>
    </source>
</evidence>
<dbReference type="Proteomes" id="UP001187192">
    <property type="component" value="Unassembled WGS sequence"/>
</dbReference>
<organism evidence="5 6">
    <name type="scientific">Ficus carica</name>
    <name type="common">Common fig</name>
    <dbReference type="NCBI Taxonomy" id="3494"/>
    <lineage>
        <taxon>Eukaryota</taxon>
        <taxon>Viridiplantae</taxon>
        <taxon>Streptophyta</taxon>
        <taxon>Embryophyta</taxon>
        <taxon>Tracheophyta</taxon>
        <taxon>Spermatophyta</taxon>
        <taxon>Magnoliopsida</taxon>
        <taxon>eudicotyledons</taxon>
        <taxon>Gunneridae</taxon>
        <taxon>Pentapetalae</taxon>
        <taxon>rosids</taxon>
        <taxon>fabids</taxon>
        <taxon>Rosales</taxon>
        <taxon>Moraceae</taxon>
        <taxon>Ficeae</taxon>
        <taxon>Ficus</taxon>
    </lineage>
</organism>
<comment type="caution">
    <text evidence="5">The sequence shown here is derived from an EMBL/GenBank/DDBJ whole genome shotgun (WGS) entry which is preliminary data.</text>
</comment>
<feature type="signal peptide" evidence="1">
    <location>
        <begin position="1"/>
        <end position="28"/>
    </location>
</feature>
<dbReference type="EMBL" id="BTGU01000678">
    <property type="protein sequence ID" value="GMN68708.1"/>
    <property type="molecule type" value="Genomic_DNA"/>
</dbReference>
<proteinExistence type="predicted"/>
<dbReference type="EMBL" id="BTGU01000684">
    <property type="protein sequence ID" value="GMN68745.1"/>
    <property type="molecule type" value="Genomic_DNA"/>
</dbReference>
<evidence type="ECO:0000313" key="4">
    <source>
        <dbReference type="EMBL" id="GMN68742.1"/>
    </source>
</evidence>
<accession>A0AA88E6W4</accession>
<feature type="chain" id="PRO_5041851675" evidence="1">
    <location>
        <begin position="29"/>
        <end position="73"/>
    </location>
</feature>
<gene>
    <name evidence="2" type="ORF">TIFTF001_037761</name>
    <name evidence="3" type="ORF">TIFTF001_037766</name>
    <name evidence="4" type="ORF">TIFTF001_037796</name>
    <name evidence="5" type="ORF">TIFTF001_037800</name>
</gene>
<evidence type="ECO:0000256" key="1">
    <source>
        <dbReference type="SAM" id="SignalP"/>
    </source>
</evidence>
<keyword evidence="6" id="KW-1185">Reference proteome</keyword>
<evidence type="ECO:0000313" key="5">
    <source>
        <dbReference type="EMBL" id="GMN68745.1"/>
    </source>
</evidence>
<keyword evidence="1" id="KW-0732">Signal</keyword>
<protein>
    <submittedName>
        <fullName evidence="5">Uncharacterized protein</fullName>
    </submittedName>
</protein>